<accession>A0A5P8M7M4</accession>
<dbReference type="InterPro" id="IPR010572">
    <property type="entry name" value="Tail_dom"/>
</dbReference>
<dbReference type="Pfam" id="PF06605">
    <property type="entry name" value="Prophage_tail"/>
    <property type="match status" value="1"/>
</dbReference>
<dbReference type="EMBL" id="CP045143">
    <property type="protein sequence ID" value="QFR24081.1"/>
    <property type="molecule type" value="Genomic_DNA"/>
</dbReference>
<dbReference type="InterPro" id="IPR044051">
    <property type="entry name" value="Prophage_tail_N"/>
</dbReference>
<dbReference type="KEGG" id="lhb:D1010_12190"/>
<dbReference type="Gene3D" id="3.55.50.40">
    <property type="match status" value="1"/>
</dbReference>
<name>A0A5P8M7M4_9LACO</name>
<dbReference type="Proteomes" id="UP000326779">
    <property type="component" value="Chromosome"/>
</dbReference>
<protein>
    <submittedName>
        <fullName evidence="4">Uncharacterized protein</fullName>
    </submittedName>
</protein>
<evidence type="ECO:0000259" key="2">
    <source>
        <dbReference type="Pfam" id="PF06605"/>
    </source>
</evidence>
<evidence type="ECO:0000313" key="5">
    <source>
        <dbReference type="Proteomes" id="UP000326779"/>
    </source>
</evidence>
<keyword evidence="1" id="KW-0175">Coiled coil</keyword>
<feature type="coiled-coil region" evidence="1">
    <location>
        <begin position="272"/>
        <end position="378"/>
    </location>
</feature>
<gene>
    <name evidence="4" type="ORF">D1010_12190</name>
</gene>
<evidence type="ECO:0000256" key="1">
    <source>
        <dbReference type="SAM" id="Coils"/>
    </source>
</evidence>
<feature type="domain" description="Prophage endopeptidase tail N-terminal" evidence="3">
    <location>
        <begin position="9"/>
        <end position="85"/>
    </location>
</feature>
<organism evidence="4 5">
    <name type="scientific">Schleiferilactobacillus harbinensis</name>
    <dbReference type="NCBI Taxonomy" id="304207"/>
    <lineage>
        <taxon>Bacteria</taxon>
        <taxon>Bacillati</taxon>
        <taxon>Bacillota</taxon>
        <taxon>Bacilli</taxon>
        <taxon>Lactobacillales</taxon>
        <taxon>Lactobacillaceae</taxon>
        <taxon>Schleiferilactobacillus</taxon>
    </lineage>
</organism>
<reference evidence="4 5" key="1">
    <citation type="submission" date="2019-10" db="EMBL/GenBank/DDBJ databases">
        <title>The completed genome of Lactobacillus harbinensis M1.</title>
        <authorList>
            <person name="Zheng Y."/>
        </authorList>
    </citation>
    <scope>NUCLEOTIDE SEQUENCE [LARGE SCALE GENOMIC DNA]</scope>
    <source>
        <strain evidence="4 5">M1</strain>
    </source>
</reference>
<dbReference type="AlphaFoldDB" id="A0A5P8M7M4"/>
<dbReference type="RefSeq" id="WP_152261090.1">
    <property type="nucleotide sequence ID" value="NZ_CP045143.1"/>
</dbReference>
<dbReference type="Pfam" id="PF18994">
    <property type="entry name" value="Prophage_tailD1"/>
    <property type="match status" value="1"/>
</dbReference>
<sequence>MLTIHDLKDNVAPLIGNGEIAYDRKLNAVDQITTTLYNWPENKLSYPMITERAILELPNGQLFRILTRSESSLGELKAWDVTALHVLHDLNDKLLHNKDKKNKPDEGDEDEEPQGVTLTLDDCMAYITDGTKFTYDIDGDFGTHTFADMPEGKALDIFLNTLIPTYQFEFIADNYHIHIQRQIGSENAFVFVDNGNISAIKAQYDDTNLATHIMGECKPLVTEDDVTSAEKAVEDAKKSVDSSQTTIDNQKKTIANTQAAQKKKDDAYPASLAKKQKAIADAKQRVVDLQKALAKWQADYAAKGKPVPADTLKNKQQTIANAQKSVTTLTNSLATWQKNQATASEKSKETLKKQQDKLAEYNTKQAELQKKYADKQAKYEKNKQVYTDSGADGDVITAEYTSPNASIYSVIDADYFVDDDAHTKSALQQDLPLHLQDTPKMSLTLEYHEFADNATIRSIDDVEVGNSGWIRDRFDIDISSRVVEMITYLDSPGGHEPELTFGNVIGDFATTMAHLSNVSSSLANAGGTAMPGEVQGNAAVLNFFQNASWTKEDVSDYVGRS</sequence>
<proteinExistence type="predicted"/>
<evidence type="ECO:0000313" key="4">
    <source>
        <dbReference type="EMBL" id="QFR24081.1"/>
    </source>
</evidence>
<feature type="domain" description="Tail spike" evidence="2">
    <location>
        <begin position="117"/>
        <end position="514"/>
    </location>
</feature>
<evidence type="ECO:0000259" key="3">
    <source>
        <dbReference type="Pfam" id="PF18994"/>
    </source>
</evidence>